<evidence type="ECO:0000259" key="7">
    <source>
        <dbReference type="Pfam" id="PF08241"/>
    </source>
</evidence>
<dbReference type="GeneID" id="17352381"/>
<feature type="region of interest" description="SAM motif I" evidence="6">
    <location>
        <begin position="114"/>
        <end position="123"/>
    </location>
</feature>
<dbReference type="AlphaFoldDB" id="E1ZM43"/>
<comment type="pathway">
    <text evidence="1">Alkaloid biosynthesis.</text>
</comment>
<dbReference type="Proteomes" id="UP000008141">
    <property type="component" value="Unassembled WGS sequence"/>
</dbReference>
<dbReference type="PANTHER" id="PTHR44068">
    <property type="entry name" value="ZGC:194242"/>
    <property type="match status" value="1"/>
</dbReference>
<sequence>MACCSWIASQRSSLVQQPAGPQQRSRRRRGLAARAGLLDTLIKPITSSGERKPLKEGIANFYDESSQLWESMWGEHMHHGYYPKGGAPKSNQQAQLDMIEESLRWAGAEGATKMVDVGCGIGGSSRHIARKFGCESRGITLSPVQAARANEISRQQGFGDRLSFQVADALDQPFPDGEFDLVWSMESGEHMPDKPRFVGELARVCAPGGRIIVVTWCHRVLAPGEAGLSGDEQALLDRICEAYYLPAWCSVADYEQLFREQGLTDIRTTDWSEEVAPFWGEVIKSAFSAEGVSGLLKAGWTTIKGALVMPLMAQGFRMGLVKFVLITGRKPE</sequence>
<dbReference type="InterPro" id="IPR025774">
    <property type="entry name" value="PiNMT-like"/>
</dbReference>
<dbReference type="InterPro" id="IPR050447">
    <property type="entry name" value="Erg6_SMT_methyltransf"/>
</dbReference>
<dbReference type="GO" id="GO:0008757">
    <property type="term" value="F:S-adenosylmethionine-dependent methyltransferase activity"/>
    <property type="evidence" value="ECO:0007669"/>
    <property type="project" value="InterPro"/>
</dbReference>
<dbReference type="OrthoDB" id="8300214at2759"/>
<dbReference type="EMBL" id="GL433853">
    <property type="protein sequence ID" value="EFN52937.1"/>
    <property type="molecule type" value="Genomic_DNA"/>
</dbReference>
<dbReference type="KEGG" id="cvr:CHLNCDRAFT_26131"/>
<dbReference type="Pfam" id="PF08241">
    <property type="entry name" value="Methyltransf_11"/>
    <property type="match status" value="1"/>
</dbReference>
<proteinExistence type="inferred from homology"/>
<dbReference type="GO" id="GO:0032259">
    <property type="term" value="P:methylation"/>
    <property type="evidence" value="ECO:0007669"/>
    <property type="project" value="UniProtKB-UniRule"/>
</dbReference>
<organism evidence="9">
    <name type="scientific">Chlorella variabilis</name>
    <name type="common">Green alga</name>
    <dbReference type="NCBI Taxonomy" id="554065"/>
    <lineage>
        <taxon>Eukaryota</taxon>
        <taxon>Viridiplantae</taxon>
        <taxon>Chlorophyta</taxon>
        <taxon>core chlorophytes</taxon>
        <taxon>Trebouxiophyceae</taxon>
        <taxon>Chlorellales</taxon>
        <taxon>Chlorellaceae</taxon>
        <taxon>Chlorella clade</taxon>
        <taxon>Chlorella</taxon>
    </lineage>
</organism>
<evidence type="ECO:0000256" key="4">
    <source>
        <dbReference type="ARBA" id="ARBA00022679"/>
    </source>
</evidence>
<comment type="similarity">
    <text evidence="6">Belongs to the class I-like SAM-binding methyltransferase superfamily. gTMT family.</text>
</comment>
<reference evidence="8 9" key="1">
    <citation type="journal article" date="2010" name="Plant Cell">
        <title>The Chlorella variabilis NC64A genome reveals adaptation to photosymbiosis, coevolution with viruses, and cryptic sex.</title>
        <authorList>
            <person name="Blanc G."/>
            <person name="Duncan G."/>
            <person name="Agarkova I."/>
            <person name="Borodovsky M."/>
            <person name="Gurnon J."/>
            <person name="Kuo A."/>
            <person name="Lindquist E."/>
            <person name="Lucas S."/>
            <person name="Pangilinan J."/>
            <person name="Polle J."/>
            <person name="Salamov A."/>
            <person name="Terry A."/>
            <person name="Yamada T."/>
            <person name="Dunigan D.D."/>
            <person name="Grigoriev I.V."/>
            <person name="Claverie J.M."/>
            <person name="Van Etten J.L."/>
        </authorList>
    </citation>
    <scope>NUCLEOTIDE SEQUENCE [LARGE SCALE GENOMIC DNA]</scope>
    <source>
        <strain evidence="8 9">NC64A</strain>
    </source>
</reference>
<name>E1ZM43_CHLVA</name>
<feature type="domain" description="Methyltransferase type 11" evidence="7">
    <location>
        <begin position="115"/>
        <end position="213"/>
    </location>
</feature>
<dbReference type="PANTHER" id="PTHR44068:SF11">
    <property type="entry name" value="GERANYL DIPHOSPHATE 2-C-METHYLTRANSFERASE"/>
    <property type="match status" value="1"/>
</dbReference>
<dbReference type="FunCoup" id="E1ZM43">
    <property type="interactions" value="132"/>
</dbReference>
<dbReference type="OMA" id="YCLPYVI"/>
<protein>
    <recommendedName>
        <fullName evidence="7">Methyltransferase type 11 domain-containing protein</fullName>
    </recommendedName>
</protein>
<keyword evidence="9" id="KW-1185">Reference proteome</keyword>
<dbReference type="GO" id="GO:0009820">
    <property type="term" value="P:alkaloid metabolic process"/>
    <property type="evidence" value="ECO:0007669"/>
    <property type="project" value="UniProtKB-KW"/>
</dbReference>
<evidence type="ECO:0000256" key="1">
    <source>
        <dbReference type="ARBA" id="ARBA00004913"/>
    </source>
</evidence>
<keyword evidence="3 6" id="KW-0489">Methyltransferase</keyword>
<accession>E1ZM43</accession>
<feature type="region of interest" description="SAM motif II" evidence="6">
    <location>
        <begin position="177"/>
        <end position="185"/>
    </location>
</feature>
<dbReference type="eggNOG" id="KOG1269">
    <property type="taxonomic scope" value="Eukaryota"/>
</dbReference>
<keyword evidence="5 6" id="KW-0949">S-adenosyl-L-methionine</keyword>
<evidence type="ECO:0000256" key="3">
    <source>
        <dbReference type="ARBA" id="ARBA00022603"/>
    </source>
</evidence>
<dbReference type="STRING" id="554065.E1ZM43"/>
<evidence type="ECO:0000256" key="5">
    <source>
        <dbReference type="ARBA" id="ARBA00022691"/>
    </source>
</evidence>
<keyword evidence="4 6" id="KW-0808">Transferase</keyword>
<dbReference type="Gene3D" id="3.40.50.150">
    <property type="entry name" value="Vaccinia Virus protein VP39"/>
    <property type="match status" value="1"/>
</dbReference>
<dbReference type="InterPro" id="IPR029063">
    <property type="entry name" value="SAM-dependent_MTases_sf"/>
</dbReference>
<evidence type="ECO:0000256" key="2">
    <source>
        <dbReference type="ARBA" id="ARBA00022589"/>
    </source>
</evidence>
<dbReference type="SUPFAM" id="SSF53335">
    <property type="entry name" value="S-adenosyl-L-methionine-dependent methyltransferases"/>
    <property type="match status" value="1"/>
</dbReference>
<dbReference type="PROSITE" id="PS51581">
    <property type="entry name" value="SAM_GTMT"/>
    <property type="match status" value="1"/>
</dbReference>
<keyword evidence="2" id="KW-0017">Alkaloid metabolism</keyword>
<feature type="region of interest" description="SAM motif III" evidence="6">
    <location>
        <begin position="204"/>
        <end position="213"/>
    </location>
</feature>
<evidence type="ECO:0000256" key="6">
    <source>
        <dbReference type="PROSITE-ProRule" id="PRU00914"/>
    </source>
</evidence>
<gene>
    <name evidence="8" type="ORF">CHLNCDRAFT_26131</name>
</gene>
<dbReference type="CDD" id="cd02440">
    <property type="entry name" value="AdoMet_MTases"/>
    <property type="match status" value="1"/>
</dbReference>
<dbReference type="InParanoid" id="E1ZM43"/>
<evidence type="ECO:0000313" key="9">
    <source>
        <dbReference type="Proteomes" id="UP000008141"/>
    </source>
</evidence>
<dbReference type="RefSeq" id="XP_005845039.1">
    <property type="nucleotide sequence ID" value="XM_005844977.1"/>
</dbReference>
<evidence type="ECO:0000313" key="8">
    <source>
        <dbReference type="EMBL" id="EFN52937.1"/>
    </source>
</evidence>
<dbReference type="InterPro" id="IPR013216">
    <property type="entry name" value="Methyltransf_11"/>
</dbReference>